<evidence type="ECO:0000313" key="3">
    <source>
        <dbReference type="Proteomes" id="UP000028542"/>
    </source>
</evidence>
<protein>
    <recommendedName>
        <fullName evidence="4">2'-5' RNA ligase</fullName>
    </recommendedName>
</protein>
<name>A0A084J8X8_9CLOT</name>
<organism evidence="1 3">
    <name type="scientific">Clostridium sulfidigenes</name>
    <dbReference type="NCBI Taxonomy" id="318464"/>
    <lineage>
        <taxon>Bacteria</taxon>
        <taxon>Bacillati</taxon>
        <taxon>Bacillota</taxon>
        <taxon>Clostridia</taxon>
        <taxon>Eubacteriales</taxon>
        <taxon>Clostridiaceae</taxon>
        <taxon>Clostridium</taxon>
    </lineage>
</organism>
<dbReference type="EMBL" id="JPMD01000036">
    <property type="protein sequence ID" value="KEZ85412.1"/>
    <property type="molecule type" value="Genomic_DNA"/>
</dbReference>
<proteinExistence type="predicted"/>
<dbReference type="Proteomes" id="UP000028542">
    <property type="component" value="Unassembled WGS sequence"/>
</dbReference>
<evidence type="ECO:0000313" key="1">
    <source>
        <dbReference type="EMBL" id="KEZ85412.1"/>
    </source>
</evidence>
<dbReference type="eggNOG" id="COG1514">
    <property type="taxonomic scope" value="Bacteria"/>
</dbReference>
<evidence type="ECO:0008006" key="4">
    <source>
        <dbReference type="Google" id="ProtNLM"/>
    </source>
</evidence>
<gene>
    <name evidence="2" type="ORF">E7215_02575</name>
    <name evidence="1" type="ORF">IO99_14900</name>
</gene>
<evidence type="ECO:0000313" key="2">
    <source>
        <dbReference type="EMBL" id="MBE6059049.1"/>
    </source>
</evidence>
<reference evidence="1 3" key="1">
    <citation type="submission" date="2014-07" db="EMBL/GenBank/DDBJ databases">
        <title>Draft genome of Clostridium sulfidigenes 113A isolated from sediments associated with methane hydrate from Krishna Godavari basin.</title>
        <authorList>
            <person name="Honkalas V.S."/>
            <person name="Dabir A.P."/>
            <person name="Arora P."/>
            <person name="Dhakephalkar P.K."/>
        </authorList>
    </citation>
    <scope>NUCLEOTIDE SEQUENCE [LARGE SCALE GENOMIC DNA]</scope>
    <source>
        <strain evidence="1 3">113A</strain>
    </source>
</reference>
<dbReference type="EMBL" id="SVCM01000028">
    <property type="protein sequence ID" value="MBE6059049.1"/>
    <property type="molecule type" value="Genomic_DNA"/>
</dbReference>
<dbReference type="AlphaFoldDB" id="A0A084J8X8"/>
<comment type="caution">
    <text evidence="1">The sequence shown here is derived from an EMBL/GenBank/DDBJ whole genome shotgun (WGS) entry which is preliminary data.</text>
</comment>
<keyword evidence="3" id="KW-1185">Reference proteome</keyword>
<sequence>MKYYLVALVDDKSVDDIISIQKFLNKKYKLYKNISNLYIPLGSVSNTELDKLDEIISKILSPYKKFKVGIDNDIFINDTSNTVNLKVKDKGYINKISRSMFDMFNTHGISVKDFSTLSYFNMPISNANNAIRKAYSNNLFTLDENKDKTDLFNFTKINKIEIWKQLNNRRDTLVKSYDLKEF</sequence>
<dbReference type="Proteomes" id="UP000768462">
    <property type="component" value="Unassembled WGS sequence"/>
</dbReference>
<dbReference type="STRING" id="318464.IO99_14900"/>
<accession>A0A084J8X8</accession>
<dbReference type="RefSeq" id="WP_035134591.1">
    <property type="nucleotide sequence ID" value="NZ_JBQHQR010000014.1"/>
</dbReference>
<reference evidence="2" key="2">
    <citation type="submission" date="2019-04" db="EMBL/GenBank/DDBJ databases">
        <title>Evolution of Biomass-Degrading Anaerobic Consortia Revealed by Metagenomics.</title>
        <authorList>
            <person name="Peng X."/>
        </authorList>
    </citation>
    <scope>NUCLEOTIDE SEQUENCE</scope>
    <source>
        <strain evidence="2">SIG254</strain>
    </source>
</reference>